<dbReference type="EMBL" id="JAYKXP010000006">
    <property type="protein sequence ID" value="KAK7056855.1"/>
    <property type="molecule type" value="Genomic_DNA"/>
</dbReference>
<feature type="transmembrane region" description="Helical" evidence="2">
    <location>
        <begin position="396"/>
        <end position="416"/>
    </location>
</feature>
<keyword evidence="2" id="KW-0812">Transmembrane</keyword>
<dbReference type="AlphaFoldDB" id="A0AAW0DY49"/>
<feature type="region of interest" description="Disordered" evidence="1">
    <location>
        <begin position="456"/>
        <end position="476"/>
    </location>
</feature>
<feature type="compositionally biased region" description="Polar residues" evidence="1">
    <location>
        <begin position="512"/>
        <end position="521"/>
    </location>
</feature>
<proteinExistence type="predicted"/>
<name>A0AAW0DY49_9AGAR</name>
<feature type="compositionally biased region" description="Basic and acidic residues" evidence="1">
    <location>
        <begin position="527"/>
        <end position="544"/>
    </location>
</feature>
<evidence type="ECO:0000313" key="3">
    <source>
        <dbReference type="EMBL" id="KAK7056855.1"/>
    </source>
</evidence>
<dbReference type="Proteomes" id="UP001383192">
    <property type="component" value="Unassembled WGS sequence"/>
</dbReference>
<evidence type="ECO:0000256" key="2">
    <source>
        <dbReference type="SAM" id="Phobius"/>
    </source>
</evidence>
<evidence type="ECO:0008006" key="5">
    <source>
        <dbReference type="Google" id="ProtNLM"/>
    </source>
</evidence>
<feature type="region of interest" description="Disordered" evidence="1">
    <location>
        <begin position="426"/>
        <end position="445"/>
    </location>
</feature>
<evidence type="ECO:0000313" key="4">
    <source>
        <dbReference type="Proteomes" id="UP001383192"/>
    </source>
</evidence>
<keyword evidence="2" id="KW-1133">Transmembrane helix</keyword>
<organism evidence="3 4">
    <name type="scientific">Paramarasmius palmivorus</name>
    <dbReference type="NCBI Taxonomy" id="297713"/>
    <lineage>
        <taxon>Eukaryota</taxon>
        <taxon>Fungi</taxon>
        <taxon>Dikarya</taxon>
        <taxon>Basidiomycota</taxon>
        <taxon>Agaricomycotina</taxon>
        <taxon>Agaricomycetes</taxon>
        <taxon>Agaricomycetidae</taxon>
        <taxon>Agaricales</taxon>
        <taxon>Marasmiineae</taxon>
        <taxon>Marasmiaceae</taxon>
        <taxon>Paramarasmius</taxon>
    </lineage>
</organism>
<sequence>MSFIHLPSIPGWRSQPRHSFNKLRSFHLSPDVSIPRSPAETLVGSPSPSPASPSFPTSLPDKVESQEADSIVEPPKDEDKSKKKNPRGLSINVLTRVDSDGMASVPAVFWLGLAILVSIIFVLAMACTFSGVRAKEDHFKPILDNVAATNPGVVLLGENVDIDVDEPSITIRWSIIACGEDHVLPGSVGIHGSSSCGLPVQALNIYVDGETTPTATYNPTDIPFDRKSGERRSIENLVQFDSDHVLDVHEDYLYPFDHYQLASTLRATTLTNESVVITKLATISETSSFLVDTTDVESYSSLTADNSTQIPSRDIDMRVKRPSSARGVALLLFAVSWFLTHICIGHVVMSRKTADLKIVIKNLISSGVILAGIPQLRGSMPDAPGFDGVLIDTIGYFPQMVISGLCVVLLLLIMVARELDGAQNGSIALLPTPPQTPTKSARRPSYSVNFRKIGSTLFPKPKARPPPPPSPQSANNRESFVYDKHRMTKHLQGQFVFPPVQNPFRDPPSPKRLTTANLTSPTHRRFRTELPKVQERSERGSLESIDWDFRDRNFESPLPPKF</sequence>
<gene>
    <name evidence="3" type="ORF">VNI00_002572</name>
</gene>
<accession>A0AAW0DY49</accession>
<evidence type="ECO:0000256" key="1">
    <source>
        <dbReference type="SAM" id="MobiDB-lite"/>
    </source>
</evidence>
<reference evidence="3 4" key="1">
    <citation type="submission" date="2024-01" db="EMBL/GenBank/DDBJ databases">
        <title>A draft genome for a cacao thread blight-causing isolate of Paramarasmius palmivorus.</title>
        <authorList>
            <person name="Baruah I.K."/>
            <person name="Bukari Y."/>
            <person name="Amoako-Attah I."/>
            <person name="Meinhardt L.W."/>
            <person name="Bailey B.A."/>
            <person name="Cohen S.P."/>
        </authorList>
    </citation>
    <scope>NUCLEOTIDE SEQUENCE [LARGE SCALE GENOMIC DNA]</scope>
    <source>
        <strain evidence="3 4">GH-12</strain>
    </source>
</reference>
<feature type="region of interest" description="Disordered" evidence="1">
    <location>
        <begin position="30"/>
        <end position="86"/>
    </location>
</feature>
<feature type="region of interest" description="Disordered" evidence="1">
    <location>
        <begin position="497"/>
        <end position="544"/>
    </location>
</feature>
<keyword evidence="4" id="KW-1185">Reference proteome</keyword>
<feature type="transmembrane region" description="Helical" evidence="2">
    <location>
        <begin position="327"/>
        <end position="349"/>
    </location>
</feature>
<protein>
    <recommendedName>
        <fullName evidence="5">Transmembrane protein</fullName>
    </recommendedName>
</protein>
<keyword evidence="2" id="KW-0472">Membrane</keyword>
<feature type="transmembrane region" description="Helical" evidence="2">
    <location>
        <begin position="107"/>
        <end position="132"/>
    </location>
</feature>
<comment type="caution">
    <text evidence="3">The sequence shown here is derived from an EMBL/GenBank/DDBJ whole genome shotgun (WGS) entry which is preliminary data.</text>
</comment>